<dbReference type="PANTHER" id="PTHR30204">
    <property type="entry name" value="REDOX-CYCLING DRUG-SENSING TRANSCRIPTIONAL ACTIVATOR SOXR"/>
    <property type="match status" value="1"/>
</dbReference>
<proteinExistence type="predicted"/>
<dbReference type="RefSeq" id="WP_204918669.1">
    <property type="nucleotide sequence ID" value="NZ_BAAAQP010000003.1"/>
</dbReference>
<organism evidence="4 5">
    <name type="scientific">Microlunatus panaciterrae</name>
    <dbReference type="NCBI Taxonomy" id="400768"/>
    <lineage>
        <taxon>Bacteria</taxon>
        <taxon>Bacillati</taxon>
        <taxon>Actinomycetota</taxon>
        <taxon>Actinomycetes</taxon>
        <taxon>Propionibacteriales</taxon>
        <taxon>Propionibacteriaceae</taxon>
        <taxon>Microlunatus</taxon>
    </lineage>
</organism>
<name>A0ABS2RNH3_9ACTN</name>
<evidence type="ECO:0000256" key="2">
    <source>
        <dbReference type="SAM" id="Coils"/>
    </source>
</evidence>
<dbReference type="GO" id="GO:0003677">
    <property type="term" value="F:DNA binding"/>
    <property type="evidence" value="ECO:0007669"/>
    <property type="project" value="UniProtKB-KW"/>
</dbReference>
<keyword evidence="5" id="KW-1185">Reference proteome</keyword>
<sequence length="134" mass="15673">MQQSTRTWSIGELAAEFDTTLRTIRFYEDKGLISPERVGTARVFHPRDRVRLQLILRGKRLGFSLDEIATIVDMYDSSPGERGQLEFLISDIRQRKAALEQKRQDLEEALAELDELELRCRQDLESLPDPRRQR</sequence>
<dbReference type="PANTHER" id="PTHR30204:SF58">
    <property type="entry name" value="HTH-TYPE TRANSCRIPTIONAL REGULATOR YFMP"/>
    <property type="match status" value="1"/>
</dbReference>
<evidence type="ECO:0000259" key="3">
    <source>
        <dbReference type="PROSITE" id="PS50937"/>
    </source>
</evidence>
<dbReference type="PROSITE" id="PS50937">
    <property type="entry name" value="HTH_MERR_2"/>
    <property type="match status" value="1"/>
</dbReference>
<dbReference type="Gene3D" id="1.10.1660.10">
    <property type="match status" value="1"/>
</dbReference>
<dbReference type="InterPro" id="IPR047057">
    <property type="entry name" value="MerR_fam"/>
</dbReference>
<gene>
    <name evidence="4" type="ORF">JOE57_002647</name>
</gene>
<dbReference type="EMBL" id="JAFBCF010000001">
    <property type="protein sequence ID" value="MBM7799726.1"/>
    <property type="molecule type" value="Genomic_DNA"/>
</dbReference>
<dbReference type="SUPFAM" id="SSF46955">
    <property type="entry name" value="Putative DNA-binding domain"/>
    <property type="match status" value="1"/>
</dbReference>
<feature type="coiled-coil region" evidence="2">
    <location>
        <begin position="89"/>
        <end position="126"/>
    </location>
</feature>
<dbReference type="CDD" id="cd04776">
    <property type="entry name" value="HTH_GnyR"/>
    <property type="match status" value="1"/>
</dbReference>
<reference evidence="4 5" key="1">
    <citation type="submission" date="2021-01" db="EMBL/GenBank/DDBJ databases">
        <title>Sequencing the genomes of 1000 actinobacteria strains.</title>
        <authorList>
            <person name="Klenk H.-P."/>
        </authorList>
    </citation>
    <scope>NUCLEOTIDE SEQUENCE [LARGE SCALE GENOMIC DNA]</scope>
    <source>
        <strain evidence="4 5">DSM 18662</strain>
    </source>
</reference>
<keyword evidence="2" id="KW-0175">Coiled coil</keyword>
<evidence type="ECO:0000313" key="5">
    <source>
        <dbReference type="Proteomes" id="UP000704762"/>
    </source>
</evidence>
<dbReference type="Pfam" id="PF13411">
    <property type="entry name" value="MerR_1"/>
    <property type="match status" value="1"/>
</dbReference>
<dbReference type="SMART" id="SM00422">
    <property type="entry name" value="HTH_MERR"/>
    <property type="match status" value="1"/>
</dbReference>
<keyword evidence="1 4" id="KW-0238">DNA-binding</keyword>
<feature type="domain" description="HTH merR-type" evidence="3">
    <location>
        <begin position="7"/>
        <end position="74"/>
    </location>
</feature>
<comment type="caution">
    <text evidence="4">The sequence shown here is derived from an EMBL/GenBank/DDBJ whole genome shotgun (WGS) entry which is preliminary data.</text>
</comment>
<evidence type="ECO:0000256" key="1">
    <source>
        <dbReference type="ARBA" id="ARBA00023125"/>
    </source>
</evidence>
<dbReference type="InterPro" id="IPR000551">
    <property type="entry name" value="MerR-type_HTH_dom"/>
</dbReference>
<evidence type="ECO:0000313" key="4">
    <source>
        <dbReference type="EMBL" id="MBM7799726.1"/>
    </source>
</evidence>
<accession>A0ABS2RNH3</accession>
<dbReference type="Proteomes" id="UP000704762">
    <property type="component" value="Unassembled WGS sequence"/>
</dbReference>
<dbReference type="InterPro" id="IPR009061">
    <property type="entry name" value="DNA-bd_dom_put_sf"/>
</dbReference>
<protein>
    <submittedName>
        <fullName evidence="4">DNA-binding transcriptional MerR regulator</fullName>
    </submittedName>
</protein>